<sequence>MTETFRPPAPGAAAILLRGLVDDAGLFPPTALPMGRALARHRADRTTAHPMLAGRFLCPVSRWAELCDSLGEADRIDVGLILDTEQGLVDGSRVEDPRVRVTHYETRAPGIDVGKAARYLRTAAGPAPRQRRGFFSRRAERPDRTPAAGPPVYFEFDRGGEGRANIAGLAGAPGLGAKVRCGGADAELFPGPEELSEFIAACAEHGVPFKATAGLHHAVRHTDPTTGFTHFGYLNLLLATAMAVTGDGPNRVRRALVVTDPDELVDRVGGLDEATAARTRELFVGYGSCSTRDPVADAEGLGLLEGVLP</sequence>
<comment type="caution">
    <text evidence="2">The sequence shown here is derived from an EMBL/GenBank/DDBJ whole genome shotgun (WGS) entry which is preliminary data.</text>
</comment>
<feature type="region of interest" description="Disordered" evidence="1">
    <location>
        <begin position="126"/>
        <end position="151"/>
    </location>
</feature>
<proteinExistence type="predicted"/>
<evidence type="ECO:0000313" key="2">
    <source>
        <dbReference type="EMBL" id="TDQ49287.1"/>
    </source>
</evidence>
<evidence type="ECO:0000313" key="3">
    <source>
        <dbReference type="Proteomes" id="UP000295281"/>
    </source>
</evidence>
<dbReference type="OrthoDB" id="9778153at2"/>
<evidence type="ECO:0000256" key="1">
    <source>
        <dbReference type="SAM" id="MobiDB-lite"/>
    </source>
</evidence>
<dbReference type="AlphaFoldDB" id="A0A4V3D7V6"/>
<organism evidence="2 3">
    <name type="scientific">Actinorugispora endophytica</name>
    <dbReference type="NCBI Taxonomy" id="1605990"/>
    <lineage>
        <taxon>Bacteria</taxon>
        <taxon>Bacillati</taxon>
        <taxon>Actinomycetota</taxon>
        <taxon>Actinomycetes</taxon>
        <taxon>Streptosporangiales</taxon>
        <taxon>Nocardiopsidaceae</taxon>
        <taxon>Actinorugispora</taxon>
    </lineage>
</organism>
<accession>A0A4V3D7V6</accession>
<gene>
    <name evidence="2" type="ORF">EV190_11684</name>
</gene>
<name>A0A4V3D7V6_9ACTN</name>
<reference evidence="2 3" key="1">
    <citation type="submission" date="2019-03" db="EMBL/GenBank/DDBJ databases">
        <title>Genomic Encyclopedia of Type Strains, Phase IV (KMG-IV): sequencing the most valuable type-strain genomes for metagenomic binning, comparative biology and taxonomic classification.</title>
        <authorList>
            <person name="Goeker M."/>
        </authorList>
    </citation>
    <scope>NUCLEOTIDE SEQUENCE [LARGE SCALE GENOMIC DNA]</scope>
    <source>
        <strain evidence="2 3">DSM 46770</strain>
    </source>
</reference>
<keyword evidence="3" id="KW-1185">Reference proteome</keyword>
<dbReference type="Proteomes" id="UP000295281">
    <property type="component" value="Unassembled WGS sequence"/>
</dbReference>
<dbReference type="EMBL" id="SNYN01000016">
    <property type="protein sequence ID" value="TDQ49287.1"/>
    <property type="molecule type" value="Genomic_DNA"/>
</dbReference>
<protein>
    <submittedName>
        <fullName evidence="2">Uncharacterized protein</fullName>
    </submittedName>
</protein>
<dbReference type="RefSeq" id="WP_133742550.1">
    <property type="nucleotide sequence ID" value="NZ_SNYN01000016.1"/>
</dbReference>